<proteinExistence type="predicted"/>
<organism evidence="1 2">
    <name type="scientific">Parelaphostrongylus tenuis</name>
    <name type="common">Meningeal worm</name>
    <dbReference type="NCBI Taxonomy" id="148309"/>
    <lineage>
        <taxon>Eukaryota</taxon>
        <taxon>Metazoa</taxon>
        <taxon>Ecdysozoa</taxon>
        <taxon>Nematoda</taxon>
        <taxon>Chromadorea</taxon>
        <taxon>Rhabditida</taxon>
        <taxon>Rhabditina</taxon>
        <taxon>Rhabditomorpha</taxon>
        <taxon>Strongyloidea</taxon>
        <taxon>Metastrongylidae</taxon>
        <taxon>Parelaphostrongylus</taxon>
    </lineage>
</organism>
<keyword evidence="2" id="KW-1185">Reference proteome</keyword>
<comment type="caution">
    <text evidence="1">The sequence shown here is derived from an EMBL/GenBank/DDBJ whole genome shotgun (WGS) entry which is preliminary data.</text>
</comment>
<protein>
    <submittedName>
        <fullName evidence="1">Uncharacterized protein</fullName>
    </submittedName>
</protein>
<name>A0AAD5N613_PARTN</name>
<evidence type="ECO:0000313" key="1">
    <source>
        <dbReference type="EMBL" id="KAJ1360904.1"/>
    </source>
</evidence>
<gene>
    <name evidence="1" type="ORF">KIN20_020012</name>
</gene>
<dbReference type="EMBL" id="JAHQIW010004024">
    <property type="protein sequence ID" value="KAJ1360904.1"/>
    <property type="molecule type" value="Genomic_DNA"/>
</dbReference>
<evidence type="ECO:0000313" key="2">
    <source>
        <dbReference type="Proteomes" id="UP001196413"/>
    </source>
</evidence>
<reference evidence="1" key="1">
    <citation type="submission" date="2021-06" db="EMBL/GenBank/DDBJ databases">
        <title>Parelaphostrongylus tenuis whole genome reference sequence.</title>
        <authorList>
            <person name="Garwood T.J."/>
            <person name="Larsen P.A."/>
            <person name="Fountain-Jones N.M."/>
            <person name="Garbe J.R."/>
            <person name="Macchietto M.G."/>
            <person name="Kania S.A."/>
            <person name="Gerhold R.W."/>
            <person name="Richards J.E."/>
            <person name="Wolf T.M."/>
        </authorList>
    </citation>
    <scope>NUCLEOTIDE SEQUENCE</scope>
    <source>
        <strain evidence="1">MNPRO001-30</strain>
        <tissue evidence="1">Meninges</tissue>
    </source>
</reference>
<dbReference type="Proteomes" id="UP001196413">
    <property type="component" value="Unassembled WGS sequence"/>
</dbReference>
<accession>A0AAD5N613</accession>
<sequence length="138" mass="15021">MSGALHSSTHYVCGLCFSAAAYVALRSSITLNGLEHPVADEHSAIEPPRCEEGPETSPNQSGFQKLLKIRSGCCGANSDVKPLLSMGHSAGRVPKICNMSRQPYSCVMVFAQAVRSHSVYPKLHWMGSKYNPWKTVLE</sequence>
<dbReference type="AlphaFoldDB" id="A0AAD5N613"/>